<dbReference type="SMART" id="SM00966">
    <property type="entry name" value="SpoVT_AbrB"/>
    <property type="match status" value="1"/>
</dbReference>
<dbReference type="Gene3D" id="2.10.260.10">
    <property type="match status" value="1"/>
</dbReference>
<feature type="domain" description="SpoVT-AbrB" evidence="2">
    <location>
        <begin position="2"/>
        <end position="47"/>
    </location>
</feature>
<proteinExistence type="predicted"/>
<dbReference type="InterPro" id="IPR007159">
    <property type="entry name" value="SpoVT-AbrB_dom"/>
</dbReference>
<dbReference type="EMBL" id="JAWXXV010000001">
    <property type="protein sequence ID" value="MDX5986076.1"/>
    <property type="molecule type" value="Genomic_DNA"/>
</dbReference>
<dbReference type="GO" id="GO:0003677">
    <property type="term" value="F:DNA binding"/>
    <property type="evidence" value="ECO:0007669"/>
    <property type="project" value="UniProtKB-KW"/>
</dbReference>
<dbReference type="Proteomes" id="UP001279660">
    <property type="component" value="Unassembled WGS sequence"/>
</dbReference>
<evidence type="ECO:0000256" key="1">
    <source>
        <dbReference type="PROSITE-ProRule" id="PRU01076"/>
    </source>
</evidence>
<sequence length="93" mass="10144">MNTQTTLSGKGQVVIPKDMRDALGLVPGQKLDVVRAGNGVLLRPVLQKSGRTTEEIFAHLREIAPKWEGPPVSIEEMDCAIDAMFAARSKEDI</sequence>
<dbReference type="InterPro" id="IPR037914">
    <property type="entry name" value="SpoVT-AbrB_sf"/>
</dbReference>
<dbReference type="NCBIfam" id="TIGR01439">
    <property type="entry name" value="lp_hng_hel_AbrB"/>
    <property type="match status" value="1"/>
</dbReference>
<dbReference type="RefSeq" id="WP_029622917.1">
    <property type="nucleotide sequence ID" value="NZ_JAWXXV010000001.1"/>
</dbReference>
<keyword evidence="1 3" id="KW-0238">DNA-binding</keyword>
<evidence type="ECO:0000259" key="2">
    <source>
        <dbReference type="PROSITE" id="PS51740"/>
    </source>
</evidence>
<evidence type="ECO:0000313" key="3">
    <source>
        <dbReference type="EMBL" id="MDX5986076.1"/>
    </source>
</evidence>
<evidence type="ECO:0000313" key="4">
    <source>
        <dbReference type="Proteomes" id="UP001279660"/>
    </source>
</evidence>
<organism evidence="3 4">
    <name type="scientific">Sphingomonas echinoides</name>
    <dbReference type="NCBI Taxonomy" id="59803"/>
    <lineage>
        <taxon>Bacteria</taxon>
        <taxon>Pseudomonadati</taxon>
        <taxon>Pseudomonadota</taxon>
        <taxon>Alphaproteobacteria</taxon>
        <taxon>Sphingomonadales</taxon>
        <taxon>Sphingomonadaceae</taxon>
        <taxon>Sphingomonas</taxon>
    </lineage>
</organism>
<dbReference type="SUPFAM" id="SSF89447">
    <property type="entry name" value="AbrB/MazE/MraZ-like"/>
    <property type="match status" value="1"/>
</dbReference>
<accession>A0ABU4PPK8</accession>
<comment type="caution">
    <text evidence="3">The sequence shown here is derived from an EMBL/GenBank/DDBJ whole genome shotgun (WGS) entry which is preliminary data.</text>
</comment>
<protein>
    <submittedName>
        <fullName evidence="3">AbrB/MazE/SpoVT family DNA-binding domain-containing protein</fullName>
    </submittedName>
</protein>
<dbReference type="PROSITE" id="PS51740">
    <property type="entry name" value="SPOVT_ABRB"/>
    <property type="match status" value="1"/>
</dbReference>
<keyword evidence="4" id="KW-1185">Reference proteome</keyword>
<reference evidence="3 4" key="1">
    <citation type="submission" date="2023-11" db="EMBL/GenBank/DDBJ databases">
        <title>MicrobeMod: A computational toolkit for identifying prokaryotic methylation and restriction-modification with nanopore sequencing.</title>
        <authorList>
            <person name="Crits-Christoph A."/>
            <person name="Kang S.C."/>
            <person name="Lee H."/>
            <person name="Ostrov N."/>
        </authorList>
    </citation>
    <scope>NUCLEOTIDE SEQUENCE [LARGE SCALE GENOMIC DNA]</scope>
    <source>
        <strain evidence="3 4">ATCC 14820</strain>
    </source>
</reference>
<name>A0ABU4PPK8_9SPHN</name>
<dbReference type="Pfam" id="PF04014">
    <property type="entry name" value="MazE_antitoxin"/>
    <property type="match status" value="1"/>
</dbReference>
<gene>
    <name evidence="3" type="ORF">SIL82_17600</name>
</gene>